<accession>A0ABU1LSH1</accession>
<feature type="region of interest" description="Disordered" evidence="1">
    <location>
        <begin position="1"/>
        <end position="23"/>
    </location>
</feature>
<protein>
    <recommendedName>
        <fullName evidence="4">Transposase</fullName>
    </recommendedName>
</protein>
<name>A0ABU1LSH1_9BURK</name>
<proteinExistence type="predicted"/>
<evidence type="ECO:0000313" key="2">
    <source>
        <dbReference type="EMBL" id="MDR6409686.1"/>
    </source>
</evidence>
<comment type="caution">
    <text evidence="2">The sequence shown here is derived from an EMBL/GenBank/DDBJ whole genome shotgun (WGS) entry which is preliminary data.</text>
</comment>
<evidence type="ECO:0000256" key="1">
    <source>
        <dbReference type="SAM" id="MobiDB-lite"/>
    </source>
</evidence>
<organism evidence="2 3">
    <name type="scientific">Paraburkholderia terricola</name>
    <dbReference type="NCBI Taxonomy" id="169427"/>
    <lineage>
        <taxon>Bacteria</taxon>
        <taxon>Pseudomonadati</taxon>
        <taxon>Pseudomonadota</taxon>
        <taxon>Betaproteobacteria</taxon>
        <taxon>Burkholderiales</taxon>
        <taxon>Burkholderiaceae</taxon>
        <taxon>Paraburkholderia</taxon>
    </lineage>
</organism>
<gene>
    <name evidence="2" type="ORF">J2804_003091</name>
</gene>
<evidence type="ECO:0000313" key="3">
    <source>
        <dbReference type="Proteomes" id="UP001264340"/>
    </source>
</evidence>
<dbReference type="Proteomes" id="UP001264340">
    <property type="component" value="Unassembled WGS sequence"/>
</dbReference>
<reference evidence="2 3" key="1">
    <citation type="submission" date="2023-07" db="EMBL/GenBank/DDBJ databases">
        <title>Sorghum-associated microbial communities from plants grown in Nebraska, USA.</title>
        <authorList>
            <person name="Schachtman D."/>
        </authorList>
    </citation>
    <scope>NUCLEOTIDE SEQUENCE [LARGE SCALE GENOMIC DNA]</scope>
    <source>
        <strain evidence="2 3">DS1316</strain>
    </source>
</reference>
<dbReference type="EMBL" id="JAVDRP010000005">
    <property type="protein sequence ID" value="MDR6409686.1"/>
    <property type="molecule type" value="Genomic_DNA"/>
</dbReference>
<keyword evidence="3" id="KW-1185">Reference proteome</keyword>
<evidence type="ECO:0008006" key="4">
    <source>
        <dbReference type="Google" id="ProtNLM"/>
    </source>
</evidence>
<sequence length="42" mass="4776">MDVKKFHPHMQGAVGDGQNAGRRGMVLRQNPNKLMIWLENPC</sequence>